<organism evidence="3 4">
    <name type="scientific">Yasminevirus sp. GU-2018</name>
    <dbReference type="NCBI Taxonomy" id="2420051"/>
    <lineage>
        <taxon>Viruses</taxon>
        <taxon>Varidnaviria</taxon>
        <taxon>Bamfordvirae</taxon>
        <taxon>Nucleocytoviricota</taxon>
        <taxon>Megaviricetes</taxon>
        <taxon>Imitervirales</taxon>
        <taxon>Mimiviridae</taxon>
        <taxon>Klosneuvirinae</taxon>
        <taxon>Yasminevirus</taxon>
        <taxon>Yasminevirus saudimassiliense</taxon>
    </lineage>
</organism>
<accession>A0A5K0U8G2</accession>
<feature type="compositionally biased region" description="Polar residues" evidence="2">
    <location>
        <begin position="10"/>
        <end position="27"/>
    </location>
</feature>
<keyword evidence="4" id="KW-1185">Reference proteome</keyword>
<evidence type="ECO:0000256" key="1">
    <source>
        <dbReference type="SAM" id="Coils"/>
    </source>
</evidence>
<dbReference type="Proteomes" id="UP000594342">
    <property type="component" value="Unassembled WGS sequence"/>
</dbReference>
<feature type="coiled-coil region" evidence="1">
    <location>
        <begin position="62"/>
        <end position="89"/>
    </location>
</feature>
<reference evidence="3 4" key="1">
    <citation type="submission" date="2018-10" db="EMBL/GenBank/DDBJ databases">
        <authorList>
            <consortium name="IHU Genomes"/>
        </authorList>
    </citation>
    <scope>NUCLEOTIDE SEQUENCE [LARGE SCALE GENOMIC DNA]</scope>
    <source>
        <strain evidence="3 4">A1</strain>
    </source>
</reference>
<evidence type="ECO:0000256" key="2">
    <source>
        <dbReference type="SAM" id="MobiDB-lite"/>
    </source>
</evidence>
<name>A0A5K0U8G2_9VIRU</name>
<keyword evidence="1" id="KW-0175">Coiled coil</keyword>
<evidence type="ECO:0000313" key="3">
    <source>
        <dbReference type="EMBL" id="VBB17774.1"/>
    </source>
</evidence>
<dbReference type="EMBL" id="UPSH01000001">
    <property type="protein sequence ID" value="VBB17774.1"/>
    <property type="molecule type" value="Genomic_DNA"/>
</dbReference>
<proteinExistence type="predicted"/>
<evidence type="ECO:0000313" key="4">
    <source>
        <dbReference type="Proteomes" id="UP000594342"/>
    </source>
</evidence>
<comment type="caution">
    <text evidence="3">The sequence shown here is derived from an EMBL/GenBank/DDBJ whole genome shotgun (WGS) entry which is preliminary data.</text>
</comment>
<gene>
    <name evidence="3" type="ORF">YASMINEVIRUS_237</name>
</gene>
<protein>
    <submittedName>
        <fullName evidence="3">Uncharacterized protein</fullName>
    </submittedName>
</protein>
<feature type="region of interest" description="Disordered" evidence="2">
    <location>
        <begin position="1"/>
        <end position="30"/>
    </location>
</feature>
<sequence>MSKVDAGHYTNVQLNENGDISSTPQKNATEKEINSKCEIQLTYDAYEQLAKVLKETLEARTLSHGKSEVQTLEAQKKTLEESIVNAKKELTDSIKVLTDLTATYDQLKSGMGQNVTRDLSTHADIVNAVKVIRTNLKNAKATIDKLNGGLVSSDVLGKIDASLEAIKKGTVSKDAYLKDIPLGNKVKGKLFTSGLRIKNRNLNGEEGTFVSVNVKNKVFTVEYKVGTETKTIEVSQKDVCLVNDDKNKPKQTAENTKEKEK</sequence>